<evidence type="ECO:0000313" key="1">
    <source>
        <dbReference type="EMBL" id="KAH9370541.1"/>
    </source>
</evidence>
<name>A0A9J6G5M0_HAELO</name>
<dbReference type="Proteomes" id="UP000821853">
    <property type="component" value="Chromosome 3"/>
</dbReference>
<comment type="caution">
    <text evidence="1">The sequence shown here is derived from an EMBL/GenBank/DDBJ whole genome shotgun (WGS) entry which is preliminary data.</text>
</comment>
<accession>A0A9J6G5M0</accession>
<dbReference type="AlphaFoldDB" id="A0A9J6G5M0"/>
<gene>
    <name evidence="1" type="ORF">HPB48_011444</name>
</gene>
<evidence type="ECO:0000313" key="2">
    <source>
        <dbReference type="Proteomes" id="UP000821853"/>
    </source>
</evidence>
<organism evidence="1 2">
    <name type="scientific">Haemaphysalis longicornis</name>
    <name type="common">Bush tick</name>
    <dbReference type="NCBI Taxonomy" id="44386"/>
    <lineage>
        <taxon>Eukaryota</taxon>
        <taxon>Metazoa</taxon>
        <taxon>Ecdysozoa</taxon>
        <taxon>Arthropoda</taxon>
        <taxon>Chelicerata</taxon>
        <taxon>Arachnida</taxon>
        <taxon>Acari</taxon>
        <taxon>Parasitiformes</taxon>
        <taxon>Ixodida</taxon>
        <taxon>Ixodoidea</taxon>
        <taxon>Ixodidae</taxon>
        <taxon>Haemaphysalinae</taxon>
        <taxon>Haemaphysalis</taxon>
    </lineage>
</organism>
<dbReference type="VEuPathDB" id="VectorBase:HLOH_060211"/>
<reference evidence="1 2" key="1">
    <citation type="journal article" date="2020" name="Cell">
        <title>Large-Scale Comparative Analyses of Tick Genomes Elucidate Their Genetic Diversity and Vector Capacities.</title>
        <authorList>
            <consortium name="Tick Genome and Microbiome Consortium (TIGMIC)"/>
            <person name="Jia N."/>
            <person name="Wang J."/>
            <person name="Shi W."/>
            <person name="Du L."/>
            <person name="Sun Y."/>
            <person name="Zhan W."/>
            <person name="Jiang J.F."/>
            <person name="Wang Q."/>
            <person name="Zhang B."/>
            <person name="Ji P."/>
            <person name="Bell-Sakyi L."/>
            <person name="Cui X.M."/>
            <person name="Yuan T.T."/>
            <person name="Jiang B.G."/>
            <person name="Yang W.F."/>
            <person name="Lam T.T."/>
            <person name="Chang Q.C."/>
            <person name="Ding S.J."/>
            <person name="Wang X.J."/>
            <person name="Zhu J.G."/>
            <person name="Ruan X.D."/>
            <person name="Zhao L."/>
            <person name="Wei J.T."/>
            <person name="Ye R.Z."/>
            <person name="Que T.C."/>
            <person name="Du C.H."/>
            <person name="Zhou Y.H."/>
            <person name="Cheng J.X."/>
            <person name="Dai P.F."/>
            <person name="Guo W.B."/>
            <person name="Han X.H."/>
            <person name="Huang E.J."/>
            <person name="Li L.F."/>
            <person name="Wei W."/>
            <person name="Gao Y.C."/>
            <person name="Liu J.Z."/>
            <person name="Shao H.Z."/>
            <person name="Wang X."/>
            <person name="Wang C.C."/>
            <person name="Yang T.C."/>
            <person name="Huo Q.B."/>
            <person name="Li W."/>
            <person name="Chen H.Y."/>
            <person name="Chen S.E."/>
            <person name="Zhou L.G."/>
            <person name="Ni X.B."/>
            <person name="Tian J.H."/>
            <person name="Sheng Y."/>
            <person name="Liu T."/>
            <person name="Pan Y.S."/>
            <person name="Xia L.Y."/>
            <person name="Li J."/>
            <person name="Zhao F."/>
            <person name="Cao W.C."/>
        </authorList>
    </citation>
    <scope>NUCLEOTIDE SEQUENCE [LARGE SCALE GENOMIC DNA]</scope>
    <source>
        <strain evidence="1">HaeL-2018</strain>
    </source>
</reference>
<proteinExistence type="predicted"/>
<dbReference type="EMBL" id="JABSTR010000005">
    <property type="protein sequence ID" value="KAH9370541.1"/>
    <property type="molecule type" value="Genomic_DNA"/>
</dbReference>
<dbReference type="OrthoDB" id="6510063at2759"/>
<sequence length="61" mass="7109">MRKPRKRFCINEDLCLLREVATANPFENSDAWGELLNNVTRVVQRELLIRGVKERIDLLVG</sequence>
<keyword evidence="2" id="KW-1185">Reference proteome</keyword>
<protein>
    <submittedName>
        <fullName evidence="1">Uncharacterized protein</fullName>
    </submittedName>
</protein>